<dbReference type="EMBL" id="LNYS01000001">
    <property type="protein sequence ID" value="KTD53051.1"/>
    <property type="molecule type" value="Genomic_DNA"/>
</dbReference>
<dbReference type="RefSeq" id="WP_234999844.1">
    <property type="nucleotide sequence ID" value="NZ_CAAAIK010000013.1"/>
</dbReference>
<dbReference type="SUPFAM" id="SSF54909">
    <property type="entry name" value="Dimeric alpha+beta barrel"/>
    <property type="match status" value="2"/>
</dbReference>
<evidence type="ECO:0000313" key="1">
    <source>
        <dbReference type="EMBL" id="KTD53051.1"/>
    </source>
</evidence>
<dbReference type="AlphaFoldDB" id="A0A0W0Y7Z5"/>
<reference evidence="1 2" key="1">
    <citation type="submission" date="2015-11" db="EMBL/GenBank/DDBJ databases">
        <title>Genomic analysis of 38 Legionella species identifies large and diverse effector repertoires.</title>
        <authorList>
            <person name="Burstein D."/>
            <person name="Amaro F."/>
            <person name="Zusman T."/>
            <person name="Lifshitz Z."/>
            <person name="Cohen O."/>
            <person name="Gilbert J.A."/>
            <person name="Pupko T."/>
            <person name="Shuman H.A."/>
            <person name="Segal G."/>
        </authorList>
    </citation>
    <scope>NUCLEOTIDE SEQUENCE [LARGE SCALE GENOMIC DNA]</scope>
    <source>
        <strain evidence="1 2">CDC#1442-AUS-E</strain>
    </source>
</reference>
<name>A0A0W0Y7Z5_9GAMM</name>
<comment type="caution">
    <text evidence="1">The sequence shown here is derived from an EMBL/GenBank/DDBJ whole genome shotgun (WGS) entry which is preliminary data.</text>
</comment>
<accession>A0A0W0Y7Z5</accession>
<dbReference type="Gene3D" id="3.30.70.100">
    <property type="match status" value="2"/>
</dbReference>
<keyword evidence="2" id="KW-1185">Reference proteome</keyword>
<evidence type="ECO:0008006" key="3">
    <source>
        <dbReference type="Google" id="ProtNLM"/>
    </source>
</evidence>
<dbReference type="STRING" id="45073.Lqui_0006"/>
<protein>
    <recommendedName>
        <fullName evidence="3">Antibiotic biosynthesis monooxygenase</fullName>
    </recommendedName>
</protein>
<dbReference type="Proteomes" id="UP000054618">
    <property type="component" value="Unassembled WGS sequence"/>
</dbReference>
<gene>
    <name evidence="1" type="ORF">Lqui_0006</name>
</gene>
<proteinExistence type="predicted"/>
<organism evidence="1 2">
    <name type="scientific">Legionella quinlivanii</name>
    <dbReference type="NCBI Taxonomy" id="45073"/>
    <lineage>
        <taxon>Bacteria</taxon>
        <taxon>Pseudomonadati</taxon>
        <taxon>Pseudomonadota</taxon>
        <taxon>Gammaproteobacteria</taxon>
        <taxon>Legionellales</taxon>
        <taxon>Legionellaceae</taxon>
        <taxon>Legionella</taxon>
    </lineage>
</organism>
<sequence>MKAINEKTIKDTTYIPMISNRGAEERFEEFLKQGAQIVNKTEPNTALWFALKQNNHFAIFDVFFNKQGREEHFAGLVANALKENSSLLVSGGWEQGVLANINNYDLIASSHFDKDKVLTAQEASYIYFKAKSGKSHELESFLKEGAKLINATEPRTYFWLALKTDNNTYAIFDAFQDTNAQKAHFSGKVAAALQNNANELIEGGWEQGVLAHVSNFQIITVV</sequence>
<evidence type="ECO:0000313" key="2">
    <source>
        <dbReference type="Proteomes" id="UP000054618"/>
    </source>
</evidence>
<dbReference type="InterPro" id="IPR011008">
    <property type="entry name" value="Dimeric_a/b-barrel"/>
</dbReference>
<dbReference type="PATRIC" id="fig|45073.5.peg.6"/>